<accession>A0A1B6LIL0</accession>
<evidence type="ECO:0000256" key="1">
    <source>
        <dbReference type="SAM" id="MobiDB-lite"/>
    </source>
</evidence>
<dbReference type="AlphaFoldDB" id="A0A1B6LIL0"/>
<proteinExistence type="predicted"/>
<sequence>MTTAISDETSTYDDCAADALSNLNRLNRTLKTLTDTYMAAYKKALLRIDACAKTYPNKDSLDRLKSCVEAMNNNYFLVANATQKAVFPSPSMKYFQSVVVGCASNAATAVASKGSKFLQLLLDCSVLDSTIDQATYAEQLGQWQGYNDTLATQILTAQSKNYDQVWAVEKQILDYYNLQKETLETYVIESRGLTFYLNRMYSYVSDYYNTITETSADNPGDSACVSSAYTALQSVVNSVAEKSLSCDLDIVNSTKQMMNQVTKDFLYLNTIMPTIGNAAVLRCIAAGYVFAPNTISNCFNLVSWQFNVSYTNQNADIEEKVTALTNYEKTFFSGSDLPCGGTTLKAAYLDAEVALYNLQRCLYITSGTEYSVTTPQSVTTPPPLPPTTFNSSQAYW</sequence>
<gene>
    <name evidence="2" type="ORF">g.24083</name>
</gene>
<protein>
    <submittedName>
        <fullName evidence="2">Uncharacterized protein</fullName>
    </submittedName>
</protein>
<evidence type="ECO:0000313" key="2">
    <source>
        <dbReference type="EMBL" id="JAT23516.1"/>
    </source>
</evidence>
<name>A0A1B6LIL0_9HEMI</name>
<dbReference type="EMBL" id="GEBQ01016461">
    <property type="protein sequence ID" value="JAT23516.1"/>
    <property type="molecule type" value="Transcribed_RNA"/>
</dbReference>
<reference evidence="2" key="1">
    <citation type="submission" date="2015-11" db="EMBL/GenBank/DDBJ databases">
        <title>De novo transcriptome assembly of four potential Pierce s Disease insect vectors from Arizona vineyards.</title>
        <authorList>
            <person name="Tassone E.E."/>
        </authorList>
    </citation>
    <scope>NUCLEOTIDE SEQUENCE</scope>
</reference>
<organism evidence="2">
    <name type="scientific">Graphocephala atropunctata</name>
    <dbReference type="NCBI Taxonomy" id="36148"/>
    <lineage>
        <taxon>Eukaryota</taxon>
        <taxon>Metazoa</taxon>
        <taxon>Ecdysozoa</taxon>
        <taxon>Arthropoda</taxon>
        <taxon>Hexapoda</taxon>
        <taxon>Insecta</taxon>
        <taxon>Pterygota</taxon>
        <taxon>Neoptera</taxon>
        <taxon>Paraneoptera</taxon>
        <taxon>Hemiptera</taxon>
        <taxon>Auchenorrhyncha</taxon>
        <taxon>Membracoidea</taxon>
        <taxon>Cicadellidae</taxon>
        <taxon>Cicadellinae</taxon>
        <taxon>Cicadellini</taxon>
        <taxon>Graphocephala</taxon>
    </lineage>
</organism>
<feature type="region of interest" description="Disordered" evidence="1">
    <location>
        <begin position="373"/>
        <end position="396"/>
    </location>
</feature>